<evidence type="ECO:0000256" key="5">
    <source>
        <dbReference type="ARBA" id="ARBA00022617"/>
    </source>
</evidence>
<dbReference type="GO" id="GO:0005576">
    <property type="term" value="C:extracellular region"/>
    <property type="evidence" value="ECO:0007669"/>
    <property type="project" value="UniProtKB-SubCell"/>
</dbReference>
<evidence type="ECO:0000256" key="13">
    <source>
        <dbReference type="RuleBase" id="RU362060"/>
    </source>
</evidence>
<feature type="site" description="Transition state stabilizer" evidence="11">
    <location>
        <position position="130"/>
    </location>
</feature>
<keyword evidence="8 13" id="KW-0408">Iron</keyword>
<evidence type="ECO:0000256" key="10">
    <source>
        <dbReference type="PIRSR" id="PIRSR600823-3"/>
    </source>
</evidence>
<dbReference type="GO" id="GO:0020037">
    <property type="term" value="F:heme binding"/>
    <property type="evidence" value="ECO:0007669"/>
    <property type="project" value="UniProtKB-UniRule"/>
</dbReference>
<feature type="binding site" evidence="10">
    <location>
        <position position="142"/>
    </location>
    <ligand>
        <name>Ca(2+)</name>
        <dbReference type="ChEBI" id="CHEBI:29108"/>
        <label>1</label>
    </ligand>
</feature>
<comment type="similarity">
    <text evidence="13">Belongs to the peroxidase family. Classical plant (class III) peroxidase subfamily.</text>
</comment>
<dbReference type="InterPro" id="IPR019794">
    <property type="entry name" value="Peroxidases_AS"/>
</dbReference>
<name>A0AAW2DFI3_9ROSI</name>
<feature type="disulfide bond" evidence="12">
    <location>
        <begin position="103"/>
        <end position="185"/>
    </location>
</feature>
<keyword evidence="4 13" id="KW-0575">Peroxidase</keyword>
<keyword evidence="13" id="KW-0964">Secreted</keyword>
<dbReference type="PROSITE" id="PS50873">
    <property type="entry name" value="PEROXIDASE_4"/>
    <property type="match status" value="1"/>
</dbReference>
<feature type="binding site" evidence="10">
    <location>
        <position position="256"/>
    </location>
    <ligand>
        <name>Ca(2+)</name>
        <dbReference type="ChEBI" id="CHEBI:29108"/>
        <label>2</label>
    </ligand>
</feature>
<feature type="binding site" evidence="10">
    <location>
        <position position="159"/>
    </location>
    <ligand>
        <name>Ca(2+)</name>
        <dbReference type="ChEBI" id="CHEBI:29108"/>
        <label>1</label>
    </ligand>
</feature>
<dbReference type="GO" id="GO:0006979">
    <property type="term" value="P:response to oxidative stress"/>
    <property type="evidence" value="ECO:0007669"/>
    <property type="project" value="UniProtKB-UniRule"/>
</dbReference>
<evidence type="ECO:0000256" key="2">
    <source>
        <dbReference type="ARBA" id="ARBA00002322"/>
    </source>
</evidence>
<proteinExistence type="inferred from homology"/>
<dbReference type="InterPro" id="IPR002016">
    <property type="entry name" value="Haem_peroxidase"/>
</dbReference>
<evidence type="ECO:0000256" key="4">
    <source>
        <dbReference type="ARBA" id="ARBA00022559"/>
    </source>
</evidence>
<dbReference type="GO" id="GO:0042744">
    <property type="term" value="P:hydrogen peroxide catabolic process"/>
    <property type="evidence" value="ECO:0007669"/>
    <property type="project" value="UniProtKB-KW"/>
</dbReference>
<evidence type="ECO:0000256" key="12">
    <source>
        <dbReference type="PIRSR" id="PIRSR600823-5"/>
    </source>
</evidence>
<dbReference type="PANTHER" id="PTHR31235">
    <property type="entry name" value="PEROXIDASE 25-RELATED"/>
    <property type="match status" value="1"/>
</dbReference>
<evidence type="ECO:0000256" key="3">
    <source>
        <dbReference type="ARBA" id="ARBA00012313"/>
    </source>
</evidence>
<dbReference type="PROSITE" id="PS00436">
    <property type="entry name" value="PEROXIDASE_2"/>
    <property type="match status" value="1"/>
</dbReference>
<evidence type="ECO:0000256" key="8">
    <source>
        <dbReference type="ARBA" id="ARBA00023004"/>
    </source>
</evidence>
<feature type="binding site" evidence="10">
    <location>
        <position position="140"/>
    </location>
    <ligand>
        <name>Ca(2+)</name>
        <dbReference type="ChEBI" id="CHEBI:29108"/>
        <label>1</label>
    </ligand>
</feature>
<dbReference type="Gene3D" id="1.10.420.10">
    <property type="entry name" value="Peroxidase, domain 2"/>
    <property type="match status" value="1"/>
</dbReference>
<dbReference type="EMBL" id="JAZDWU010000003">
    <property type="protein sequence ID" value="KAL0009222.1"/>
    <property type="molecule type" value="Genomic_DNA"/>
</dbReference>
<accession>A0AAW2DFI3</accession>
<comment type="cofactor">
    <cofactor evidence="13">
        <name>heme b</name>
        <dbReference type="ChEBI" id="CHEBI:60344"/>
    </cofactor>
    <text evidence="13">Binds 1 heme b (iron(II)-protoporphyrin IX) group per subunit.</text>
</comment>
<dbReference type="Pfam" id="PF00141">
    <property type="entry name" value="peroxidase"/>
    <property type="match status" value="2"/>
</dbReference>
<keyword evidence="12" id="KW-1015">Disulfide bond</keyword>
<protein>
    <recommendedName>
        <fullName evidence="3 13">Peroxidase</fullName>
        <ecNumber evidence="3 13">1.11.1.7</ecNumber>
    </recommendedName>
</protein>
<dbReference type="SUPFAM" id="SSF48113">
    <property type="entry name" value="Heme-dependent peroxidases"/>
    <property type="match status" value="1"/>
</dbReference>
<evidence type="ECO:0000256" key="1">
    <source>
        <dbReference type="ARBA" id="ARBA00000189"/>
    </source>
</evidence>
<evidence type="ECO:0000256" key="9">
    <source>
        <dbReference type="PIRSR" id="PIRSR600823-1"/>
    </source>
</evidence>
<feature type="disulfide bond" evidence="12">
    <location>
        <begin position="136"/>
        <end position="141"/>
    </location>
</feature>
<comment type="catalytic activity">
    <reaction evidence="1 13">
        <text>2 a phenolic donor + H2O2 = 2 a phenolic radical donor + 2 H2O</text>
        <dbReference type="Rhea" id="RHEA:56136"/>
        <dbReference type="ChEBI" id="CHEBI:15377"/>
        <dbReference type="ChEBI" id="CHEBI:16240"/>
        <dbReference type="ChEBI" id="CHEBI:139520"/>
        <dbReference type="ChEBI" id="CHEBI:139521"/>
        <dbReference type="EC" id="1.11.1.7"/>
    </reaction>
</comment>
<evidence type="ECO:0000313" key="15">
    <source>
        <dbReference type="EMBL" id="KAL0009222.1"/>
    </source>
</evidence>
<feature type="active site" description="Proton acceptor" evidence="9">
    <location>
        <position position="134"/>
    </location>
</feature>
<keyword evidence="6 10" id="KW-0479">Metal-binding</keyword>
<comment type="cofactor">
    <cofactor evidence="10 13">
        <name>Ca(2+)</name>
        <dbReference type="ChEBI" id="CHEBI:29108"/>
    </cofactor>
    <text evidence="10 13">Binds 2 calcium ions per subunit.</text>
</comment>
<keyword evidence="16" id="KW-1185">Reference proteome</keyword>
<comment type="caution">
    <text evidence="15">The sequence shown here is derived from an EMBL/GenBank/DDBJ whole genome shotgun (WGS) entry which is preliminary data.</text>
</comment>
<reference evidence="15 16" key="1">
    <citation type="submission" date="2024-01" db="EMBL/GenBank/DDBJ databases">
        <title>A telomere-to-telomere, gap-free genome of sweet tea (Lithocarpus litseifolius).</title>
        <authorList>
            <person name="Zhou J."/>
        </authorList>
    </citation>
    <scope>NUCLEOTIDE SEQUENCE [LARGE SCALE GENOMIC DNA]</scope>
    <source>
        <strain evidence="15">Zhou-2022a</strain>
        <tissue evidence="15">Leaf</tissue>
    </source>
</reference>
<dbReference type="AlphaFoldDB" id="A0AAW2DFI3"/>
<dbReference type="EC" id="1.11.1.7" evidence="3 13"/>
<dbReference type="InterPro" id="IPR010255">
    <property type="entry name" value="Haem_peroxidase_sf"/>
</dbReference>
<evidence type="ECO:0000313" key="16">
    <source>
        <dbReference type="Proteomes" id="UP001459277"/>
    </source>
</evidence>
<organism evidence="15 16">
    <name type="scientific">Lithocarpus litseifolius</name>
    <dbReference type="NCBI Taxonomy" id="425828"/>
    <lineage>
        <taxon>Eukaryota</taxon>
        <taxon>Viridiplantae</taxon>
        <taxon>Streptophyta</taxon>
        <taxon>Embryophyta</taxon>
        <taxon>Tracheophyta</taxon>
        <taxon>Spermatophyta</taxon>
        <taxon>Magnoliopsida</taxon>
        <taxon>eudicotyledons</taxon>
        <taxon>Gunneridae</taxon>
        <taxon>Pentapetalae</taxon>
        <taxon>rosids</taxon>
        <taxon>fabids</taxon>
        <taxon>Fagales</taxon>
        <taxon>Fagaceae</taxon>
        <taxon>Lithocarpus</taxon>
    </lineage>
</organism>
<evidence type="ECO:0000259" key="14">
    <source>
        <dbReference type="PROSITE" id="PS50873"/>
    </source>
</evidence>
<feature type="binding site" evidence="10">
    <location>
        <position position="144"/>
    </location>
    <ligand>
        <name>Ca(2+)</name>
        <dbReference type="ChEBI" id="CHEBI:29108"/>
        <label>1</label>
    </ligand>
</feature>
<dbReference type="Gene3D" id="1.10.520.10">
    <property type="match status" value="2"/>
</dbReference>
<comment type="subcellular location">
    <subcellularLocation>
        <location evidence="13">Secreted</location>
    </subcellularLocation>
</comment>
<dbReference type="PRINTS" id="PR00461">
    <property type="entry name" value="PLPEROXIDASE"/>
</dbReference>
<evidence type="ECO:0000256" key="7">
    <source>
        <dbReference type="ARBA" id="ARBA00023002"/>
    </source>
</evidence>
<keyword evidence="10 13" id="KW-0106">Calcium</keyword>
<feature type="binding site" evidence="10">
    <location>
        <position position="135"/>
    </location>
    <ligand>
        <name>Ca(2+)</name>
        <dbReference type="ChEBI" id="CHEBI:29108"/>
        <label>1</label>
    </ligand>
</feature>
<comment type="function">
    <text evidence="2">Removal of H(2)O(2), oxidation of toxic reductants, biosynthesis and degradation of lignin, suberization, auxin catabolism, response to environmental stresses such as wounding, pathogen attack and oxidative stress. These functions might be dependent on each isozyme/isoform in each plant tissue.</text>
</comment>
<keyword evidence="7 13" id="KW-0560">Oxidoreductase</keyword>
<dbReference type="GO" id="GO:0140825">
    <property type="term" value="F:lactoperoxidase activity"/>
    <property type="evidence" value="ECO:0007669"/>
    <property type="project" value="UniProtKB-EC"/>
</dbReference>
<dbReference type="Proteomes" id="UP001459277">
    <property type="component" value="Unassembled WGS sequence"/>
</dbReference>
<evidence type="ECO:0000256" key="6">
    <source>
        <dbReference type="ARBA" id="ARBA00022723"/>
    </source>
</evidence>
<dbReference type="InterPro" id="IPR000823">
    <property type="entry name" value="Peroxidase_pln"/>
</dbReference>
<feature type="domain" description="Plant heme peroxidase family profile" evidence="14">
    <location>
        <begin position="93"/>
        <end position="329"/>
    </location>
</feature>
<evidence type="ECO:0000256" key="11">
    <source>
        <dbReference type="PIRSR" id="PIRSR600823-4"/>
    </source>
</evidence>
<dbReference type="GO" id="GO:0046872">
    <property type="term" value="F:metal ion binding"/>
    <property type="evidence" value="ECO:0007669"/>
    <property type="project" value="UniProtKB-UniRule"/>
</dbReference>
<gene>
    <name evidence="15" type="ORF">SO802_010724</name>
</gene>
<feature type="disulfide bond" evidence="12">
    <location>
        <begin position="191"/>
        <end position="325"/>
    </location>
</feature>
<keyword evidence="5 13" id="KW-0349">Heme</keyword>
<sequence length="332" mass="37099">MNLNFEREVNIGNLPLMQGRRFAVQSSFTDSLNVSSNRRFSEGFFIYCVQFISMGRSFFRKLLDDDSDEDEIIKKLLTGSTSQPSSSNDDISGLKYDFYHETCPQEESIIRTSVARIYSDHSNVSAALLRLFFHDCFVEGCDASVLLDDSNGDKNHSIERQAIPNQTLRGFDKIDSIKEELEKACPGIVSCADIVSIATRDGIMLKRLSNFKGTGQPDPTIAPDFLTEMRMRCQDSNGTTSRPSSSSMASLEMSFDTHYYQSLLNGRGLLFAAQQLMANEKTTRLIRAYALDDGSTFRMDFAQAMMKMSGLNLLTGSQGQVRRNCSLPLVSS</sequence>
<dbReference type="PRINTS" id="PR00458">
    <property type="entry name" value="PEROXIDASE"/>
</dbReference>
<keyword evidence="13" id="KW-0376">Hydrogen peroxide</keyword>
<feature type="binding site" evidence="10">
    <location>
        <position position="138"/>
    </location>
    <ligand>
        <name>Ca(2+)</name>
        <dbReference type="ChEBI" id="CHEBI:29108"/>
        <label>1</label>
    </ligand>
</feature>